<dbReference type="Proteomes" id="UP001195483">
    <property type="component" value="Unassembled WGS sequence"/>
</dbReference>
<evidence type="ECO:0000256" key="3">
    <source>
        <dbReference type="ARBA" id="ARBA00022777"/>
    </source>
</evidence>
<accession>A0AAE0RP89</accession>
<reference evidence="8" key="1">
    <citation type="journal article" date="2021" name="Genome Biol. Evol.">
        <title>A High-Quality Reference Genome for a Parasitic Bivalve with Doubly Uniparental Inheritance (Bivalvia: Unionida).</title>
        <authorList>
            <person name="Smith C.H."/>
        </authorList>
    </citation>
    <scope>NUCLEOTIDE SEQUENCE</scope>
    <source>
        <strain evidence="8">CHS0354</strain>
    </source>
</reference>
<dbReference type="PANTHER" id="PTHR44329">
    <property type="entry name" value="SERINE/THREONINE-PROTEIN KINASE TNNI3K-RELATED"/>
    <property type="match status" value="1"/>
</dbReference>
<feature type="binding site" evidence="5">
    <location>
        <position position="445"/>
    </location>
    <ligand>
        <name>ATP</name>
        <dbReference type="ChEBI" id="CHEBI:30616"/>
    </ligand>
</feature>
<dbReference type="InterPro" id="IPR043472">
    <property type="entry name" value="Macro_dom-like"/>
</dbReference>
<dbReference type="FunFam" id="3.30.200.20:FF:000180">
    <property type="entry name" value="serine/threonine-protein kinase STY46-like"/>
    <property type="match status" value="1"/>
</dbReference>
<evidence type="ECO:0000256" key="4">
    <source>
        <dbReference type="ARBA" id="ARBA00022840"/>
    </source>
</evidence>
<dbReference type="AlphaFoldDB" id="A0AAE0RP89"/>
<evidence type="ECO:0000313" key="9">
    <source>
        <dbReference type="Proteomes" id="UP001195483"/>
    </source>
</evidence>
<dbReference type="InterPro" id="IPR000719">
    <property type="entry name" value="Prot_kinase_dom"/>
</dbReference>
<evidence type="ECO:0008006" key="10">
    <source>
        <dbReference type="Google" id="ProtNLM"/>
    </source>
</evidence>
<organism evidence="8 9">
    <name type="scientific">Potamilus streckersoni</name>
    <dbReference type="NCBI Taxonomy" id="2493646"/>
    <lineage>
        <taxon>Eukaryota</taxon>
        <taxon>Metazoa</taxon>
        <taxon>Spiralia</taxon>
        <taxon>Lophotrochozoa</taxon>
        <taxon>Mollusca</taxon>
        <taxon>Bivalvia</taxon>
        <taxon>Autobranchia</taxon>
        <taxon>Heteroconchia</taxon>
        <taxon>Palaeoheterodonta</taxon>
        <taxon>Unionida</taxon>
        <taxon>Unionoidea</taxon>
        <taxon>Unionidae</taxon>
        <taxon>Ambleminae</taxon>
        <taxon>Lampsilini</taxon>
        <taxon>Potamilus</taxon>
    </lineage>
</organism>
<dbReference type="Gene3D" id="1.10.510.10">
    <property type="entry name" value="Transferase(Phosphotransferase) domain 1"/>
    <property type="match status" value="1"/>
</dbReference>
<reference evidence="8" key="2">
    <citation type="journal article" date="2021" name="Genome Biol. Evol.">
        <title>Developing a high-quality reference genome for a parasitic bivalve with doubly uniparental inheritance (Bivalvia: Unionida).</title>
        <authorList>
            <person name="Smith C.H."/>
        </authorList>
    </citation>
    <scope>NUCLEOTIDE SEQUENCE</scope>
    <source>
        <strain evidence="8">CHS0354</strain>
        <tissue evidence="8">Mantle</tissue>
    </source>
</reference>
<keyword evidence="3" id="KW-0418">Kinase</keyword>
<dbReference type="PROSITE" id="PS00108">
    <property type="entry name" value="PROTEIN_KINASE_ST"/>
    <property type="match status" value="1"/>
</dbReference>
<dbReference type="InterPro" id="IPR051681">
    <property type="entry name" value="Ser/Thr_Kinases-Pseudokinases"/>
</dbReference>
<dbReference type="Gene3D" id="3.40.220.10">
    <property type="entry name" value="Leucine Aminopeptidase, subunit E, domain 1"/>
    <property type="match status" value="2"/>
</dbReference>
<evidence type="ECO:0000256" key="5">
    <source>
        <dbReference type="PROSITE-ProRule" id="PRU10141"/>
    </source>
</evidence>
<dbReference type="SMART" id="SM00506">
    <property type="entry name" value="A1pp"/>
    <property type="match status" value="2"/>
</dbReference>
<evidence type="ECO:0000256" key="2">
    <source>
        <dbReference type="ARBA" id="ARBA00022741"/>
    </source>
</evidence>
<dbReference type="EMBL" id="JAEAOA010001813">
    <property type="protein sequence ID" value="KAK3577208.1"/>
    <property type="molecule type" value="Genomic_DNA"/>
</dbReference>
<evidence type="ECO:0000259" key="7">
    <source>
        <dbReference type="PROSITE" id="PS51154"/>
    </source>
</evidence>
<feature type="domain" description="Macro" evidence="7">
    <location>
        <begin position="4"/>
        <end position="191"/>
    </location>
</feature>
<dbReference type="SUPFAM" id="SSF52949">
    <property type="entry name" value="Macro domain-like"/>
    <property type="match status" value="2"/>
</dbReference>
<dbReference type="Pfam" id="PF01661">
    <property type="entry name" value="Macro"/>
    <property type="match status" value="2"/>
</dbReference>
<keyword evidence="9" id="KW-1185">Reference proteome</keyword>
<dbReference type="SMART" id="SM00220">
    <property type="entry name" value="S_TKc"/>
    <property type="match status" value="1"/>
</dbReference>
<feature type="domain" description="Protein kinase" evidence="6">
    <location>
        <begin position="417"/>
        <end position="681"/>
    </location>
</feature>
<keyword evidence="4 5" id="KW-0067">ATP-binding</keyword>
<protein>
    <recommendedName>
        <fullName evidence="10">Protein kinase domain-containing protein</fullName>
    </recommendedName>
</protein>
<sequence>MASASGGISVLVEGIEVSVLSGDLTKQRTSVIVCNTVDTLALKDSQVSAALLDAGGKSLQEECSKKYPKGLRPGEIAEVNPGRLPCLIVYFINIPKATKGDVSHQEEVIRNITKKCLEKANNDCRRTVTFPALGTGKACYQEDLVARTMFKIIEDFSRKNPSSSVKSVEIVIHPDNPETFKTFVSEAKSMASRHGHNGGAAGGQNNKVSLTIAIHRGKLEDWKVDALVCSCSPDMDLSRGGLARSLLDTAGKRLQDECRKHNPSGISPGEVALVDGIGLKCKKVLFGYLLPCNAPAAEQHMSDFISKCLERGSSLTLRSMAFPCLGLGPLGFHPTQSAKVFRKSLDTFLDKNPSSSFESIDIVVYGGTSNWKAVMQAYKDELSKKGSGKEFLLKCGTPNDRPAFATLPRIGLSDLQFSTHDEIGRGGFSVVYHGKWMGTDVAIKKMTLRVNSSELIKMVEQEVSVHSRLRHPHIVQIMGVCSEATSFYIVSEFIDGSDLHNLIFKPGGSRLKLNRKFTFAKQCCQAVAYLHGVDPPIIHQDIKPSNVLVSTVTNQAKICDFGISKIRSYSPGRTTEGTPYFMAPELLIQAGSSSFKSDIWALGCTFLELFTDLDLWAPNMPMVDEDDIMKRMKKNEKPPALPLLDTHLPPSVRKAITDCFEYNPSKRPSALDLVNEFDKHA</sequence>
<dbReference type="GO" id="GO:0004674">
    <property type="term" value="F:protein serine/threonine kinase activity"/>
    <property type="evidence" value="ECO:0007669"/>
    <property type="project" value="TreeGrafter"/>
</dbReference>
<evidence type="ECO:0000313" key="8">
    <source>
        <dbReference type="EMBL" id="KAK3577208.1"/>
    </source>
</evidence>
<dbReference type="InterPro" id="IPR002589">
    <property type="entry name" value="Macro_dom"/>
</dbReference>
<dbReference type="PROSITE" id="PS00107">
    <property type="entry name" value="PROTEIN_KINASE_ATP"/>
    <property type="match status" value="1"/>
</dbReference>
<comment type="caution">
    <text evidence="8">The sequence shown here is derived from an EMBL/GenBank/DDBJ whole genome shotgun (WGS) entry which is preliminary data.</text>
</comment>
<dbReference type="InterPro" id="IPR011009">
    <property type="entry name" value="Kinase-like_dom_sf"/>
</dbReference>
<evidence type="ECO:0000256" key="1">
    <source>
        <dbReference type="ARBA" id="ARBA00022679"/>
    </source>
</evidence>
<dbReference type="GO" id="GO:0005524">
    <property type="term" value="F:ATP binding"/>
    <property type="evidence" value="ECO:0007669"/>
    <property type="project" value="UniProtKB-UniRule"/>
</dbReference>
<dbReference type="PROSITE" id="PS51154">
    <property type="entry name" value="MACRO"/>
    <property type="match status" value="2"/>
</dbReference>
<feature type="domain" description="Macro" evidence="7">
    <location>
        <begin position="199"/>
        <end position="467"/>
    </location>
</feature>
<dbReference type="Pfam" id="PF00069">
    <property type="entry name" value="Pkinase"/>
    <property type="match status" value="1"/>
</dbReference>
<dbReference type="PANTHER" id="PTHR44329:SF214">
    <property type="entry name" value="PROTEIN KINASE DOMAIN-CONTAINING PROTEIN"/>
    <property type="match status" value="1"/>
</dbReference>
<proteinExistence type="predicted"/>
<dbReference type="PROSITE" id="PS50011">
    <property type="entry name" value="PROTEIN_KINASE_DOM"/>
    <property type="match status" value="1"/>
</dbReference>
<evidence type="ECO:0000259" key="6">
    <source>
        <dbReference type="PROSITE" id="PS50011"/>
    </source>
</evidence>
<dbReference type="SUPFAM" id="SSF56112">
    <property type="entry name" value="Protein kinase-like (PK-like)"/>
    <property type="match status" value="1"/>
</dbReference>
<keyword evidence="2 5" id="KW-0547">Nucleotide-binding</keyword>
<keyword evidence="1" id="KW-0808">Transferase</keyword>
<dbReference type="InterPro" id="IPR008271">
    <property type="entry name" value="Ser/Thr_kinase_AS"/>
</dbReference>
<reference evidence="8" key="3">
    <citation type="submission" date="2023-05" db="EMBL/GenBank/DDBJ databases">
        <authorList>
            <person name="Smith C.H."/>
        </authorList>
    </citation>
    <scope>NUCLEOTIDE SEQUENCE</scope>
    <source>
        <strain evidence="8">CHS0354</strain>
        <tissue evidence="8">Mantle</tissue>
    </source>
</reference>
<dbReference type="InterPro" id="IPR017441">
    <property type="entry name" value="Protein_kinase_ATP_BS"/>
</dbReference>
<dbReference type="Gene3D" id="3.30.200.20">
    <property type="entry name" value="Phosphorylase Kinase, domain 1"/>
    <property type="match status" value="1"/>
</dbReference>
<gene>
    <name evidence="8" type="ORF">CHS0354_030479</name>
</gene>
<name>A0AAE0RP89_9BIVA</name>